<dbReference type="Ensembl" id="ENSCMUT00000034726.1">
    <property type="protein sequence ID" value="ENSCMUP00000030202.1"/>
    <property type="gene ID" value="ENSCMUG00000019594.1"/>
</dbReference>
<reference evidence="1" key="3">
    <citation type="submission" date="2025-09" db="UniProtKB">
        <authorList>
            <consortium name="Ensembl"/>
        </authorList>
    </citation>
    <scope>IDENTIFICATION</scope>
</reference>
<dbReference type="Proteomes" id="UP000694553">
    <property type="component" value="Unassembled WGS sequence"/>
</dbReference>
<proteinExistence type="predicted"/>
<name>A0A8U7MY29_CORMO</name>
<evidence type="ECO:0000313" key="1">
    <source>
        <dbReference type="Ensembl" id="ENSCMUP00000030202.1"/>
    </source>
</evidence>
<protein>
    <submittedName>
        <fullName evidence="1">Uncharacterized protein</fullName>
    </submittedName>
</protein>
<organism evidence="1 2">
    <name type="scientific">Corvus moneduloides</name>
    <name type="common">New Caledonian crow</name>
    <dbReference type="NCBI Taxonomy" id="1196302"/>
    <lineage>
        <taxon>Eukaryota</taxon>
        <taxon>Metazoa</taxon>
        <taxon>Chordata</taxon>
        <taxon>Craniata</taxon>
        <taxon>Vertebrata</taxon>
        <taxon>Euteleostomi</taxon>
        <taxon>Archelosauria</taxon>
        <taxon>Archosauria</taxon>
        <taxon>Dinosauria</taxon>
        <taxon>Saurischia</taxon>
        <taxon>Theropoda</taxon>
        <taxon>Coelurosauria</taxon>
        <taxon>Aves</taxon>
        <taxon>Neognathae</taxon>
        <taxon>Neoaves</taxon>
        <taxon>Telluraves</taxon>
        <taxon>Australaves</taxon>
        <taxon>Passeriformes</taxon>
        <taxon>Corvoidea</taxon>
        <taxon>Corvidae</taxon>
        <taxon>Corvus</taxon>
    </lineage>
</organism>
<reference evidence="2" key="1">
    <citation type="submission" date="2019-10" db="EMBL/GenBank/DDBJ databases">
        <title>Corvus moneduloides (New Caledonian crow) genome, bCorMon1, primary haplotype.</title>
        <authorList>
            <person name="Rutz C."/>
            <person name="Fungtammasan C."/>
            <person name="Mountcastle J."/>
            <person name="Formenti G."/>
            <person name="Chow W."/>
            <person name="Howe K."/>
            <person name="Steele M.P."/>
            <person name="Fernandes J."/>
            <person name="Gilbert M.T.P."/>
            <person name="Fedrigo O."/>
            <person name="Jarvis E.D."/>
            <person name="Gemmell N."/>
        </authorList>
    </citation>
    <scope>NUCLEOTIDE SEQUENCE [LARGE SCALE GENOMIC DNA]</scope>
</reference>
<keyword evidence="2" id="KW-1185">Reference proteome</keyword>
<accession>A0A8U7MY29</accession>
<sequence length="120" mass="13118">MAQGGRLSEKQHLGTCRTLVLAVFSLILCQFLTGLCPKNIDNLGLGFIWSMAQGTASPALSSTEINTTNISICNENCFVCDLLPNPSNSPSAKKNRILKLIPDSYFRVYFILLFSFLAAV</sequence>
<dbReference type="AlphaFoldDB" id="A0A8U7MY29"/>
<reference evidence="1" key="2">
    <citation type="submission" date="2025-08" db="UniProtKB">
        <authorList>
            <consortium name="Ensembl"/>
        </authorList>
    </citation>
    <scope>IDENTIFICATION</scope>
</reference>
<evidence type="ECO:0000313" key="2">
    <source>
        <dbReference type="Proteomes" id="UP000694553"/>
    </source>
</evidence>